<evidence type="ECO:0000313" key="2">
    <source>
        <dbReference type="Proteomes" id="UP001153069"/>
    </source>
</evidence>
<dbReference type="InterPro" id="IPR032675">
    <property type="entry name" value="LRR_dom_sf"/>
</dbReference>
<name>A0A9N8DSD6_9STRA</name>
<comment type="caution">
    <text evidence="1">The sequence shown here is derived from an EMBL/GenBank/DDBJ whole genome shotgun (WGS) entry which is preliminary data.</text>
</comment>
<dbReference type="EMBL" id="CAICTM010000318">
    <property type="protein sequence ID" value="CAB9507741.1"/>
    <property type="molecule type" value="Genomic_DNA"/>
</dbReference>
<dbReference type="Proteomes" id="UP001153069">
    <property type="component" value="Unassembled WGS sequence"/>
</dbReference>
<dbReference type="SUPFAM" id="SSF52047">
    <property type="entry name" value="RNI-like"/>
    <property type="match status" value="1"/>
</dbReference>
<keyword evidence="2" id="KW-1185">Reference proteome</keyword>
<protein>
    <submittedName>
        <fullName evidence="1">Uncharacterized protein</fullName>
    </submittedName>
</protein>
<dbReference type="Gene3D" id="3.80.10.10">
    <property type="entry name" value="Ribonuclease Inhibitor"/>
    <property type="match status" value="1"/>
</dbReference>
<sequence length="593" mass="65792">MITLGLARTLLQYSHNSKDAPPTLELNMAEYSPEVLQLIGEAIVHNTRIGFLDVNLCQGTVPTECLTGILEFVSRNPSLQSLLLQGGSPQEGNSNEVTQLLLEAAGRNPSIRRLQVGNRTDPFNPTLPQNLDFLQSMTEVVLLLSDQETPKVWPTLDSGITTLRLERKLCQPMDDYERAVSTALDKLEQNTHSIGPVDEPLNNMTTTHTATKVSGIRNLSVDGWSSRLPSFLSSSSTAIERLDLYEVDFTQQEDGTSLMDELILGLGESTTTTELILDACQFDTRAVQKLVHALKKDVDKQLAIQHITIEGFEGFRGQDMLQFFQLPCLHGLEVMGNDANGEVDDMIDDVNEGLLECTLQNITLSINLLARLETGLTQALQRGKLQHLELDRCNLSVEADAECLFGLLKNGNLRTLALDSVMCGFDFPGEESLEYKVFECLQQNSGLEKLSWRYGEAHYPMDFYTALVGSLPSLKLSTLKMSSSCHSIAEVQDVIGEIATTSAKENWSLEVLQFSGWSAGVEDLFPDPVCTATQQEQIAAIAERNRLKKLIFSASIGSMSQEDCIHTLASLWELPDWVSLTFWLLEEVPHLFF</sequence>
<reference evidence="1" key="1">
    <citation type="submission" date="2020-06" db="EMBL/GenBank/DDBJ databases">
        <authorList>
            <consortium name="Plant Systems Biology data submission"/>
        </authorList>
    </citation>
    <scope>NUCLEOTIDE SEQUENCE</scope>
    <source>
        <strain evidence="1">D6</strain>
    </source>
</reference>
<organism evidence="1 2">
    <name type="scientific">Seminavis robusta</name>
    <dbReference type="NCBI Taxonomy" id="568900"/>
    <lineage>
        <taxon>Eukaryota</taxon>
        <taxon>Sar</taxon>
        <taxon>Stramenopiles</taxon>
        <taxon>Ochrophyta</taxon>
        <taxon>Bacillariophyta</taxon>
        <taxon>Bacillariophyceae</taxon>
        <taxon>Bacillariophycidae</taxon>
        <taxon>Naviculales</taxon>
        <taxon>Naviculaceae</taxon>
        <taxon>Seminavis</taxon>
    </lineage>
</organism>
<accession>A0A9N8DSD6</accession>
<gene>
    <name evidence="1" type="ORF">SEMRO_319_G116110.2</name>
</gene>
<proteinExistence type="predicted"/>
<dbReference type="AlphaFoldDB" id="A0A9N8DSD6"/>
<evidence type="ECO:0000313" key="1">
    <source>
        <dbReference type="EMBL" id="CAB9507741.1"/>
    </source>
</evidence>